<dbReference type="Proteomes" id="UP000002220">
    <property type="component" value="Chromosome"/>
</dbReference>
<dbReference type="STRING" id="521674.Plim_4177"/>
<dbReference type="KEGG" id="plm:Plim_4177"/>
<organism evidence="1 2">
    <name type="scientific">Planctopirus limnophila (strain ATCC 43296 / DSM 3776 / IFAM 1008 / Mu 290)</name>
    <name type="common">Planctomyces limnophilus</name>
    <dbReference type="NCBI Taxonomy" id="521674"/>
    <lineage>
        <taxon>Bacteria</taxon>
        <taxon>Pseudomonadati</taxon>
        <taxon>Planctomycetota</taxon>
        <taxon>Planctomycetia</taxon>
        <taxon>Planctomycetales</taxon>
        <taxon>Planctomycetaceae</taxon>
        <taxon>Planctopirus</taxon>
    </lineage>
</organism>
<sequence precursor="true">MAIKLRVKWTTPGEHTLSATCGQSSDEKKIKVYKVQIFANDQDVTGGSFSTVVGKRVKLECRVTPEVEFTNEWDLPSAFVRDYKITYNPTNTQHPHNSSYNVVDTVAVVHLFFDSDFQTAAISPCWIRKVVNGRLTAEVTIADRTHNSSASITVEAPDVVITANSTTDNPKITLTNVEVTLGKNSKGITIAASCETAAGQAGTFQFLQKTRFDRSTTTQQSFSGVTRLTTTRTHSGGLFVLDRKPETPNAWNFQDKSLHLNDNDCGNLTITDSPGLLISGITLDLSALNEQFTTHLMYQPDGADSIWVSLEVVHWGWHARVAKNPSGVYFFAEPERVDSPRISAPIALPLWNGRALDAVVEKNTTIIPD</sequence>
<dbReference type="EMBL" id="CP001744">
    <property type="protein sequence ID" value="ADG69986.1"/>
    <property type="molecule type" value="Genomic_DNA"/>
</dbReference>
<keyword evidence="2" id="KW-1185">Reference proteome</keyword>
<dbReference type="RefSeq" id="WP_013112417.1">
    <property type="nucleotide sequence ID" value="NC_014148.1"/>
</dbReference>
<evidence type="ECO:0000313" key="1">
    <source>
        <dbReference type="EMBL" id="ADG69986.1"/>
    </source>
</evidence>
<gene>
    <name evidence="1" type="ordered locus">Plim_4177</name>
</gene>
<dbReference type="AlphaFoldDB" id="D5SZ85"/>
<evidence type="ECO:0000313" key="2">
    <source>
        <dbReference type="Proteomes" id="UP000002220"/>
    </source>
</evidence>
<proteinExistence type="predicted"/>
<protein>
    <submittedName>
        <fullName evidence="1">Uncharacterized protein</fullName>
    </submittedName>
</protein>
<reference evidence="1 2" key="1">
    <citation type="journal article" date="2010" name="Stand. Genomic Sci.">
        <title>Complete genome sequence of Planctomyces limnophilus type strain (Mu 290).</title>
        <authorList>
            <person name="Labutti K."/>
            <person name="Sikorski J."/>
            <person name="Schneider S."/>
            <person name="Nolan M."/>
            <person name="Lucas S."/>
            <person name="Glavina Del Rio T."/>
            <person name="Tice H."/>
            <person name="Cheng J.F."/>
            <person name="Goodwin L."/>
            <person name="Pitluck S."/>
            <person name="Liolios K."/>
            <person name="Ivanova N."/>
            <person name="Mavromatis K."/>
            <person name="Mikhailova N."/>
            <person name="Pati A."/>
            <person name="Chen A."/>
            <person name="Palaniappan K."/>
            <person name="Land M."/>
            <person name="Hauser L."/>
            <person name="Chang Y.J."/>
            <person name="Jeffries C.D."/>
            <person name="Tindall B.J."/>
            <person name="Rohde M."/>
            <person name="Goker M."/>
            <person name="Woyke T."/>
            <person name="Bristow J."/>
            <person name="Eisen J.A."/>
            <person name="Markowitz V."/>
            <person name="Hugenholtz P."/>
            <person name="Kyrpides N.C."/>
            <person name="Klenk H.P."/>
            <person name="Lapidus A."/>
        </authorList>
    </citation>
    <scope>NUCLEOTIDE SEQUENCE [LARGE SCALE GENOMIC DNA]</scope>
    <source>
        <strain evidence="2">ATCC 43296 / DSM 3776 / IFAM 1008 / 290</strain>
    </source>
</reference>
<accession>D5SZ85</accession>
<dbReference type="HOGENOM" id="CLU_749764_0_0_0"/>
<name>D5SZ85_PLAL2</name>